<proteinExistence type="predicted"/>
<gene>
    <name evidence="2" type="ORF">SCHPADRAFT_674785</name>
</gene>
<dbReference type="AlphaFoldDB" id="A0A0H2RPX4"/>
<feature type="compositionally biased region" description="Basic and acidic residues" evidence="1">
    <location>
        <begin position="66"/>
        <end position="76"/>
    </location>
</feature>
<protein>
    <submittedName>
        <fullName evidence="2">Uncharacterized protein</fullName>
    </submittedName>
</protein>
<evidence type="ECO:0000256" key="1">
    <source>
        <dbReference type="SAM" id="MobiDB-lite"/>
    </source>
</evidence>
<dbReference type="Proteomes" id="UP000053477">
    <property type="component" value="Unassembled WGS sequence"/>
</dbReference>
<name>A0A0H2RPX4_9AGAM</name>
<dbReference type="EMBL" id="KQ086175">
    <property type="protein sequence ID" value="KLO06886.1"/>
    <property type="molecule type" value="Genomic_DNA"/>
</dbReference>
<sequence length="178" mass="19033">MDVVCSQTNSGSEETEKTGTMSKLGILNTNESTVPGPGHSLQESHDPAPPNNDKIPSGSTQFPPKEVTRQTSKPDEIVSSQGLSQTGDSTDTDAGRFVVCIHDGNEDNGVAFRVAPDQTVLRVLKGACKHFKLDFSQSGLFMAAGSEGHPHHIKCEHGATMKSLDVQEYQQFVVGPLV</sequence>
<organism evidence="2 3">
    <name type="scientific">Schizopora paradoxa</name>
    <dbReference type="NCBI Taxonomy" id="27342"/>
    <lineage>
        <taxon>Eukaryota</taxon>
        <taxon>Fungi</taxon>
        <taxon>Dikarya</taxon>
        <taxon>Basidiomycota</taxon>
        <taxon>Agaricomycotina</taxon>
        <taxon>Agaricomycetes</taxon>
        <taxon>Hymenochaetales</taxon>
        <taxon>Schizoporaceae</taxon>
        <taxon>Schizopora</taxon>
    </lineage>
</organism>
<evidence type="ECO:0000313" key="2">
    <source>
        <dbReference type="EMBL" id="KLO06886.1"/>
    </source>
</evidence>
<reference evidence="2 3" key="1">
    <citation type="submission" date="2015-04" db="EMBL/GenBank/DDBJ databases">
        <title>Complete genome sequence of Schizopora paradoxa KUC8140, a cosmopolitan wood degrader in East Asia.</title>
        <authorList>
            <consortium name="DOE Joint Genome Institute"/>
            <person name="Min B."/>
            <person name="Park H."/>
            <person name="Jang Y."/>
            <person name="Kim J.-J."/>
            <person name="Kim K.H."/>
            <person name="Pangilinan J."/>
            <person name="Lipzen A."/>
            <person name="Riley R."/>
            <person name="Grigoriev I.V."/>
            <person name="Spatafora J.W."/>
            <person name="Choi I.-G."/>
        </authorList>
    </citation>
    <scope>NUCLEOTIDE SEQUENCE [LARGE SCALE GENOMIC DNA]</scope>
    <source>
        <strain evidence="2 3">KUC8140</strain>
    </source>
</reference>
<keyword evidence="3" id="KW-1185">Reference proteome</keyword>
<feature type="compositionally biased region" description="Polar residues" evidence="1">
    <location>
        <begin position="1"/>
        <end position="12"/>
    </location>
</feature>
<feature type="region of interest" description="Disordered" evidence="1">
    <location>
        <begin position="1"/>
        <end position="90"/>
    </location>
</feature>
<evidence type="ECO:0000313" key="3">
    <source>
        <dbReference type="Proteomes" id="UP000053477"/>
    </source>
</evidence>
<dbReference type="InParanoid" id="A0A0H2RPX4"/>
<accession>A0A0H2RPX4</accession>
<feature type="compositionally biased region" description="Polar residues" evidence="1">
    <location>
        <begin position="78"/>
        <end position="89"/>
    </location>
</feature>